<feature type="region of interest" description="Disordered" evidence="1">
    <location>
        <begin position="1759"/>
        <end position="1839"/>
    </location>
</feature>
<feature type="region of interest" description="Disordered" evidence="1">
    <location>
        <begin position="429"/>
        <end position="608"/>
    </location>
</feature>
<feature type="compositionally biased region" description="Low complexity" evidence="1">
    <location>
        <begin position="771"/>
        <end position="798"/>
    </location>
</feature>
<comment type="caution">
    <text evidence="2">The sequence shown here is derived from an EMBL/GenBank/DDBJ whole genome shotgun (WGS) entry which is preliminary data.</text>
</comment>
<feature type="compositionally biased region" description="Low complexity" evidence="1">
    <location>
        <begin position="731"/>
        <end position="743"/>
    </location>
</feature>
<feature type="region of interest" description="Disordered" evidence="1">
    <location>
        <begin position="1"/>
        <end position="158"/>
    </location>
</feature>
<feature type="region of interest" description="Disordered" evidence="1">
    <location>
        <begin position="362"/>
        <end position="412"/>
    </location>
</feature>
<feature type="compositionally biased region" description="Polar residues" evidence="1">
    <location>
        <begin position="999"/>
        <end position="1044"/>
    </location>
</feature>
<feature type="compositionally biased region" description="Polar residues" evidence="1">
    <location>
        <begin position="681"/>
        <end position="699"/>
    </location>
</feature>
<feature type="compositionally biased region" description="Polar residues" evidence="1">
    <location>
        <begin position="1719"/>
        <end position="1728"/>
    </location>
</feature>
<feature type="compositionally biased region" description="Polar residues" evidence="1">
    <location>
        <begin position="21"/>
        <end position="76"/>
    </location>
</feature>
<feature type="compositionally biased region" description="Polar residues" evidence="1">
    <location>
        <begin position="1778"/>
        <end position="1789"/>
    </location>
</feature>
<feature type="compositionally biased region" description="Polar residues" evidence="1">
    <location>
        <begin position="1312"/>
        <end position="1321"/>
    </location>
</feature>
<feature type="compositionally biased region" description="Polar residues" evidence="1">
    <location>
        <begin position="486"/>
        <end position="499"/>
    </location>
</feature>
<reference evidence="2" key="1">
    <citation type="submission" date="2013-11" db="EMBL/GenBank/DDBJ databases">
        <title>Genome sequence of the fusiform rust pathogen reveals effectors for host alternation and coevolution with pine.</title>
        <authorList>
            <consortium name="DOE Joint Genome Institute"/>
            <person name="Smith K."/>
            <person name="Pendleton A."/>
            <person name="Kubisiak T."/>
            <person name="Anderson C."/>
            <person name="Salamov A."/>
            <person name="Aerts A."/>
            <person name="Riley R."/>
            <person name="Clum A."/>
            <person name="Lindquist E."/>
            <person name="Ence D."/>
            <person name="Campbell M."/>
            <person name="Kronenberg Z."/>
            <person name="Feau N."/>
            <person name="Dhillon B."/>
            <person name="Hamelin R."/>
            <person name="Burleigh J."/>
            <person name="Smith J."/>
            <person name="Yandell M."/>
            <person name="Nelson C."/>
            <person name="Grigoriev I."/>
            <person name="Davis J."/>
        </authorList>
    </citation>
    <scope>NUCLEOTIDE SEQUENCE</scope>
    <source>
        <strain evidence="2">G11</strain>
    </source>
</reference>
<evidence type="ECO:0000256" key="1">
    <source>
        <dbReference type="SAM" id="MobiDB-lite"/>
    </source>
</evidence>
<sequence>MDHPLVEIPLQSIDHPPGQSPDPTFTHSTSADEQPSNPAVLVSPTQPTLAEASSTDVLPQASLSLATEANTPSPAGSSPTPKSETPASTSSTPSSLVANPKKFKASSLSVNKKFLSQSTTSDGKSAKNSFTGSPRVTSLTPSTNSSPQGTGPRLLTGKISANSSILNASGSSTSGWARTPLVVPSVSLSGKSPEFKPSALSNIKLAGSSSFGKDEGSSAGPPKTGLNGFLQNASQHQPNPALSQSSHHGSSSPWGKFGNPQQSNGLGNLVNDFPTAQEVANHNKLKAQSMAAAIAARDKASQDRAAASAAYNQQLLQTLDGFRGTHLDPNASHWDEMEDEDDMFGEVVEFGDGTQYKVTEIAPTPIDPNKQPSPANDPASTSSQASKKEDRFTEDYDRTSQPIEGVENLPPFLRGRAELKSLFNERLGKFEPYSAKTADKPKDSISPVQLLQRQREHSGDSLNSAHQISRTQNSLAGDTIRPPSQPGSQATSHTSSSWRPSDLHRENTLGPPDRSRDNLSRTSLSQPFTSPRLPPPPSIESSSELGLAPNSSTTASKPLTQDSSLKSFKPSDLDELHRTEMMSAAERARKRRQEEEAAREAESQRAKQKAIEIEAKLKAAAAATVVVVPVKSPPSTHTTTSSSSVRRNYSNEADTRPGSRTAPTERKDVESWRARPVVQPSHLSKQPTSAATSEPSSMNSVRRPILSRPPPPSNEPSQRQTEVSGSHVERSSNALASSARNPSTLPPQEEAFKNRQASPSRRSTWKAQINSALSSQPSSSSTEKPTSTSSFPNTTSATIDGDKARRPSEGMETNWRQKALTTDSVHRVDVRQRPPHMVQNTNEHLTAVKPSKTRDIETTKASSSVSAPSSTSEPSSQSLNRSSASLPQTTQPTVARDMTATIPSSFTSRVSLQDKKPHPKLPDMSQLDTVMSRIKGVLEADKEARAKAVASAVIPASETPPIRLIQKPNSTSSSAIKPVSTPTTSLASRHDNLTKPLNPKSNSADVSETSSNLPVSDQRLTSSTNKPVNSPPQLSLAITTSSPDPSLASKRSSEPTAPKTAASATFASGLPSALSNPAEKKPTSIRKAARFDLSPQERHVRAEPKSYPVSGSSYLSRMALKREPSFVNRDPTPLWNVTKEPPPTSPEPAWKAYTVKLARPIKHKRKTSPHVLKAFWNPLTPARVNILTWDPPLANLSPRTLSRDDLLFRKKLIRGVVMSNVILPKKTIKRQLAPAENDHNPREGGPLFMRGRGRVSSVLQPLVRGRGRGRADGTMSWRRPIEEAVSALAVEPEVVVSEFDSPGRAQVIESPQAANATPSSARKNKSKLPEGSKVGFSRPPNVMSPASSLASGMFMVNSEITGEVLQPISSVASEPELKRSTPCSTPDDSTAVPLTPRRSSPVPVALTPPSSNIHSISSSKGSPSPWTKSPLAFSVLDSHTKNVWSQPDGRITTKPPPSGKIENSLEGIPDDFVAALPRTLNDFNTEDESSPVGVKEEADSFGGRENSSYISPRAPQRMSPTTVNLPSAQAGASATTHSLQLQPSSKGQDDRSMSNGNGQPPLNNSTSGTSHNPQGSSTQSFSGSFPSPSTFQVPPGYQLVPIGTVPPNPQPALYSGLSSIYPGQANGPWSPSLAPQQPSGYGRSPQLYPLTNFPPPMHTSGFPSPHSGNQTQPGGGFNKTPGPIAPRGGRTSSSASMHSPHLGRPSENSFVPAVGRNGNGPTNFNKSPQMPGYVPPPPLLPPPSNSIDLYGSAFTSFQAQPQLPNPFSGVHSGLAGQNVFSPSLTPSSTGNGFPGSPSHPGSGGVQSYVTNPLQPPSFVPQPPPHFPGSVGPQPPLSQV</sequence>
<feature type="compositionally biased region" description="Polar residues" evidence="1">
    <location>
        <begin position="106"/>
        <end position="149"/>
    </location>
</feature>
<feature type="region of interest" description="Disordered" evidence="1">
    <location>
        <begin position="1482"/>
        <end position="1592"/>
    </location>
</feature>
<feature type="compositionally biased region" description="Polar residues" evidence="1">
    <location>
        <begin position="814"/>
        <end position="823"/>
    </location>
</feature>
<feature type="compositionally biased region" description="Polar residues" evidence="1">
    <location>
        <begin position="229"/>
        <end position="242"/>
    </location>
</feature>
<evidence type="ECO:0000313" key="3">
    <source>
        <dbReference type="Proteomes" id="UP000886653"/>
    </source>
</evidence>
<feature type="compositionally biased region" description="Low complexity" evidence="1">
    <location>
        <begin position="862"/>
        <end position="885"/>
    </location>
</feature>
<feature type="compositionally biased region" description="Pro residues" evidence="1">
    <location>
        <begin position="1813"/>
        <end position="1839"/>
    </location>
</feature>
<feature type="region of interest" description="Disordered" evidence="1">
    <location>
        <begin position="948"/>
        <end position="1063"/>
    </location>
</feature>
<feature type="compositionally biased region" description="Basic and acidic residues" evidence="1">
    <location>
        <begin position="592"/>
        <end position="608"/>
    </location>
</feature>
<feature type="compositionally biased region" description="Polar residues" evidence="1">
    <location>
        <begin position="1627"/>
        <end position="1639"/>
    </location>
</feature>
<feature type="compositionally biased region" description="Polar residues" evidence="1">
    <location>
        <begin position="901"/>
        <end position="911"/>
    </location>
</feature>
<feature type="compositionally biased region" description="Polar residues" evidence="1">
    <location>
        <begin position="460"/>
        <end position="476"/>
    </location>
</feature>
<feature type="compositionally biased region" description="Basic and acidic residues" evidence="1">
    <location>
        <begin position="386"/>
        <end position="398"/>
    </location>
</feature>
<feature type="compositionally biased region" description="Low complexity" evidence="1">
    <location>
        <begin position="1790"/>
        <end position="1800"/>
    </location>
</feature>
<feature type="compositionally biased region" description="Polar residues" evidence="1">
    <location>
        <begin position="967"/>
        <end position="987"/>
    </location>
</feature>
<feature type="compositionally biased region" description="Low complexity" evidence="1">
    <location>
        <begin position="77"/>
        <end position="95"/>
    </location>
</feature>
<dbReference type="EMBL" id="MU167231">
    <property type="protein sequence ID" value="KAG0149063.1"/>
    <property type="molecule type" value="Genomic_DNA"/>
</dbReference>
<feature type="compositionally biased region" description="Polar residues" evidence="1">
    <location>
        <begin position="370"/>
        <end position="385"/>
    </location>
</feature>
<dbReference type="OrthoDB" id="2504896at2759"/>
<feature type="region of interest" description="Disordered" evidence="1">
    <location>
        <begin position="206"/>
        <end position="273"/>
    </location>
</feature>
<feature type="compositionally biased region" description="Polar residues" evidence="1">
    <location>
        <begin position="1518"/>
        <end position="1546"/>
    </location>
</feature>
<feature type="compositionally biased region" description="Basic and acidic residues" evidence="1">
    <location>
        <begin position="800"/>
        <end position="809"/>
    </location>
</feature>
<feature type="compositionally biased region" description="Basic and acidic residues" evidence="1">
    <location>
        <begin position="653"/>
        <end position="673"/>
    </location>
</feature>
<feature type="region of interest" description="Disordered" evidence="1">
    <location>
        <begin position="1371"/>
        <end position="1426"/>
    </location>
</feature>
<feature type="compositionally biased region" description="Basic and acidic residues" evidence="1">
    <location>
        <begin position="569"/>
        <end position="580"/>
    </location>
</feature>
<feature type="compositionally biased region" description="Low complexity" evidence="1">
    <location>
        <begin position="243"/>
        <end position="252"/>
    </location>
</feature>
<feature type="compositionally biased region" description="Polar residues" evidence="1">
    <location>
        <begin position="549"/>
        <end position="566"/>
    </location>
</feature>
<feature type="compositionally biased region" description="Low complexity" evidence="1">
    <location>
        <begin position="1407"/>
        <end position="1426"/>
    </location>
</feature>
<evidence type="ECO:0000313" key="2">
    <source>
        <dbReference type="EMBL" id="KAG0149063.1"/>
    </source>
</evidence>
<feature type="region of interest" description="Disordered" evidence="1">
    <location>
        <begin position="1309"/>
        <end position="1341"/>
    </location>
</feature>
<organism evidence="2 3">
    <name type="scientific">Cronartium quercuum f. sp. fusiforme G11</name>
    <dbReference type="NCBI Taxonomy" id="708437"/>
    <lineage>
        <taxon>Eukaryota</taxon>
        <taxon>Fungi</taxon>
        <taxon>Dikarya</taxon>
        <taxon>Basidiomycota</taxon>
        <taxon>Pucciniomycotina</taxon>
        <taxon>Pucciniomycetes</taxon>
        <taxon>Pucciniales</taxon>
        <taxon>Coleosporiaceae</taxon>
        <taxon>Cronartium</taxon>
    </lineage>
</organism>
<dbReference type="Proteomes" id="UP000886653">
    <property type="component" value="Unassembled WGS sequence"/>
</dbReference>
<feature type="compositionally biased region" description="Pro residues" evidence="1">
    <location>
        <begin position="1733"/>
        <end position="1744"/>
    </location>
</feature>
<proteinExistence type="predicted"/>
<feature type="compositionally biased region" description="Polar residues" evidence="1">
    <location>
        <begin position="755"/>
        <end position="770"/>
    </location>
</feature>
<accession>A0A9P6TFS9</accession>
<keyword evidence="3" id="KW-1185">Reference proteome</keyword>
<feature type="compositionally biased region" description="Low complexity" evidence="1">
    <location>
        <begin position="1573"/>
        <end position="1592"/>
    </location>
</feature>
<name>A0A9P6TFS9_9BASI</name>
<gene>
    <name evidence="2" type="ORF">CROQUDRAFT_131579</name>
</gene>
<feature type="compositionally biased region" description="Polar residues" evidence="1">
    <location>
        <begin position="1553"/>
        <end position="1572"/>
    </location>
</feature>
<feature type="region of interest" description="Disordered" evidence="1">
    <location>
        <begin position="628"/>
        <end position="928"/>
    </location>
</feature>
<feature type="region of interest" description="Disordered" evidence="1">
    <location>
        <begin position="1626"/>
        <end position="1747"/>
    </location>
</feature>
<feature type="compositionally biased region" description="Low complexity" evidence="1">
    <location>
        <begin position="628"/>
        <end position="645"/>
    </location>
</feature>
<protein>
    <submittedName>
        <fullName evidence="2">Uncharacterized protein</fullName>
    </submittedName>
</protein>
<feature type="compositionally biased region" description="Basic and acidic residues" evidence="1">
    <location>
        <begin position="501"/>
        <end position="519"/>
    </location>
</feature>